<name>A0A1G2QKY6_9BACT</name>
<gene>
    <name evidence="1" type="ORF">A2556_01445</name>
</gene>
<reference evidence="1 2" key="1">
    <citation type="journal article" date="2016" name="Nat. Commun.">
        <title>Thousands of microbial genomes shed light on interconnected biogeochemical processes in an aquifer system.</title>
        <authorList>
            <person name="Anantharaman K."/>
            <person name="Brown C.T."/>
            <person name="Hug L.A."/>
            <person name="Sharon I."/>
            <person name="Castelle C.J."/>
            <person name="Probst A.J."/>
            <person name="Thomas B.C."/>
            <person name="Singh A."/>
            <person name="Wilkins M.J."/>
            <person name="Karaoz U."/>
            <person name="Brodie E.L."/>
            <person name="Williams K.H."/>
            <person name="Hubbard S.S."/>
            <person name="Banfield J.F."/>
        </authorList>
    </citation>
    <scope>NUCLEOTIDE SEQUENCE [LARGE SCALE GENOMIC DNA]</scope>
</reference>
<evidence type="ECO:0000313" key="1">
    <source>
        <dbReference type="EMBL" id="OHA61314.1"/>
    </source>
</evidence>
<sequence length="152" mass="17962">MEALFQERPFLRNLFKGKLVKRALVQVPDHDLLLKMPVEVRLENGYCYGSNMVLLDRDGDEICWVGKAERKNRLTRWVFSRYYFFEEHLQDTLVRLGDRAKEVVFVVELEENGTLIFHRPKKGQTLLKSLAEKVYFARQLLKEKEDALDADK</sequence>
<evidence type="ECO:0000313" key="2">
    <source>
        <dbReference type="Proteomes" id="UP000177140"/>
    </source>
</evidence>
<protein>
    <submittedName>
        <fullName evidence="1">Uncharacterized protein</fullName>
    </submittedName>
</protein>
<dbReference type="AlphaFoldDB" id="A0A1G2QKY6"/>
<dbReference type="Proteomes" id="UP000177140">
    <property type="component" value="Unassembled WGS sequence"/>
</dbReference>
<dbReference type="EMBL" id="MHTM01000038">
    <property type="protein sequence ID" value="OHA61314.1"/>
    <property type="molecule type" value="Genomic_DNA"/>
</dbReference>
<proteinExistence type="predicted"/>
<comment type="caution">
    <text evidence="1">The sequence shown here is derived from an EMBL/GenBank/DDBJ whole genome shotgun (WGS) entry which is preliminary data.</text>
</comment>
<accession>A0A1G2QKY6</accession>
<organism evidence="1 2">
    <name type="scientific">Candidatus Vogelbacteria bacterium RIFOXYD2_FULL_44_9</name>
    <dbReference type="NCBI Taxonomy" id="1802441"/>
    <lineage>
        <taxon>Bacteria</taxon>
        <taxon>Candidatus Vogeliibacteriota</taxon>
    </lineage>
</organism>